<dbReference type="Proteomes" id="UP000184612">
    <property type="component" value="Unassembled WGS sequence"/>
</dbReference>
<organism evidence="2 3">
    <name type="scientific">Anaerocolumna xylanovorans DSM 12503</name>
    <dbReference type="NCBI Taxonomy" id="1121345"/>
    <lineage>
        <taxon>Bacteria</taxon>
        <taxon>Bacillati</taxon>
        <taxon>Bacillota</taxon>
        <taxon>Clostridia</taxon>
        <taxon>Lachnospirales</taxon>
        <taxon>Lachnospiraceae</taxon>
        <taxon>Anaerocolumna</taxon>
    </lineage>
</organism>
<feature type="transmembrane region" description="Helical" evidence="1">
    <location>
        <begin position="186"/>
        <end position="204"/>
    </location>
</feature>
<feature type="transmembrane region" description="Helical" evidence="1">
    <location>
        <begin position="7"/>
        <end position="29"/>
    </location>
</feature>
<evidence type="ECO:0000256" key="1">
    <source>
        <dbReference type="SAM" id="Phobius"/>
    </source>
</evidence>
<keyword evidence="3" id="KW-1185">Reference proteome</keyword>
<dbReference type="OrthoDB" id="2194874at2"/>
<keyword evidence="1" id="KW-1133">Transmembrane helix</keyword>
<dbReference type="InterPro" id="IPR009339">
    <property type="entry name" value="DUF998"/>
</dbReference>
<sequence length="214" mass="24055">MKCIRWFMPLGMASAVFYFIHVFLGQVLWKEYNPITTDISSLTADGAPNAGLLRIFTAIYGICFLLFALGMVVKAFAEYHGVTRIGYSMFFIMALTSVIGYSLFPLTGDKTVMNFQNMMHIVVTVIVVFTTILSFFLIAIGYLHQEKLKTLGRICLVIAVLIMVFGATNPIGMAMKLNILGLSERLVIFTLQLFVCFLSFIYTYNTELVLKKNS</sequence>
<name>A0A1M7Y0F2_9FIRM</name>
<gene>
    <name evidence="2" type="ORF">SAMN02745217_00820</name>
</gene>
<proteinExistence type="predicted"/>
<dbReference type="Pfam" id="PF06197">
    <property type="entry name" value="DUF998"/>
    <property type="match status" value="1"/>
</dbReference>
<dbReference type="EMBL" id="FRFD01000003">
    <property type="protein sequence ID" value="SHO45087.1"/>
    <property type="molecule type" value="Genomic_DNA"/>
</dbReference>
<dbReference type="RefSeq" id="WP_084558433.1">
    <property type="nucleotide sequence ID" value="NZ_FRFD01000003.1"/>
</dbReference>
<accession>A0A1M7Y0F2</accession>
<keyword evidence="1" id="KW-0812">Transmembrane</keyword>
<evidence type="ECO:0000313" key="2">
    <source>
        <dbReference type="EMBL" id="SHO45087.1"/>
    </source>
</evidence>
<evidence type="ECO:0000313" key="3">
    <source>
        <dbReference type="Proteomes" id="UP000184612"/>
    </source>
</evidence>
<keyword evidence="1" id="KW-0472">Membrane</keyword>
<protein>
    <recommendedName>
        <fullName evidence="4">DUF998 domain-containing protein</fullName>
    </recommendedName>
</protein>
<feature type="transmembrane region" description="Helical" evidence="1">
    <location>
        <begin position="118"/>
        <end position="142"/>
    </location>
</feature>
<reference evidence="2 3" key="1">
    <citation type="submission" date="2016-12" db="EMBL/GenBank/DDBJ databases">
        <authorList>
            <person name="Song W.-J."/>
            <person name="Kurnit D.M."/>
        </authorList>
    </citation>
    <scope>NUCLEOTIDE SEQUENCE [LARGE SCALE GENOMIC DNA]</scope>
    <source>
        <strain evidence="2 3">DSM 12503</strain>
    </source>
</reference>
<evidence type="ECO:0008006" key="4">
    <source>
        <dbReference type="Google" id="ProtNLM"/>
    </source>
</evidence>
<dbReference type="STRING" id="1121345.SAMN02745217_00820"/>
<feature type="transmembrane region" description="Helical" evidence="1">
    <location>
        <begin position="154"/>
        <end position="174"/>
    </location>
</feature>
<feature type="transmembrane region" description="Helical" evidence="1">
    <location>
        <begin position="85"/>
        <end position="106"/>
    </location>
</feature>
<dbReference type="AlphaFoldDB" id="A0A1M7Y0F2"/>
<feature type="transmembrane region" description="Helical" evidence="1">
    <location>
        <begin position="49"/>
        <end position="73"/>
    </location>
</feature>